<keyword evidence="2" id="KW-0472">Membrane</keyword>
<gene>
    <name evidence="3" type="ORF">AC731_011970</name>
</gene>
<keyword evidence="2" id="KW-0812">Transmembrane</keyword>
<dbReference type="EMBL" id="CP014646">
    <property type="protein sequence ID" value="AMO37595.1"/>
    <property type="molecule type" value="Genomic_DNA"/>
</dbReference>
<dbReference type="AlphaFoldDB" id="A0A127K6K4"/>
<sequence>MTTPTSHAHEHAPAGSHDHLPSHVHSHAPSHSHAPLLARAFPPRSLLGLGVPARLVLAALATGLLWLTVLWALN</sequence>
<feature type="compositionally biased region" description="Basic and acidic residues" evidence="1">
    <location>
        <begin position="7"/>
        <end position="21"/>
    </location>
</feature>
<organism evidence="3 4">
    <name type="scientific">Thauera humireducens</name>
    <dbReference type="NCBI Taxonomy" id="1134435"/>
    <lineage>
        <taxon>Bacteria</taxon>
        <taxon>Pseudomonadati</taxon>
        <taxon>Pseudomonadota</taxon>
        <taxon>Betaproteobacteria</taxon>
        <taxon>Rhodocyclales</taxon>
        <taxon>Zoogloeaceae</taxon>
        <taxon>Thauera</taxon>
    </lineage>
</organism>
<proteinExistence type="predicted"/>
<dbReference type="STRING" id="1134435.AC731_011970"/>
<feature type="region of interest" description="Disordered" evidence="1">
    <location>
        <begin position="1"/>
        <end position="33"/>
    </location>
</feature>
<accession>A0A127K6K4</accession>
<name>A0A127K6K4_9RHOO</name>
<dbReference type="RefSeq" id="WP_048706326.1">
    <property type="nucleotide sequence ID" value="NZ_CP014646.1"/>
</dbReference>
<reference evidence="4" key="1">
    <citation type="submission" date="2016-03" db="EMBL/GenBank/DDBJ databases">
        <authorList>
            <person name="Ma C."/>
            <person name="Zhou S."/>
            <person name="Yang G."/>
        </authorList>
    </citation>
    <scope>NUCLEOTIDE SEQUENCE [LARGE SCALE GENOMIC DNA]</scope>
    <source>
        <strain evidence="4">SgZ-1</strain>
    </source>
</reference>
<evidence type="ECO:0000256" key="1">
    <source>
        <dbReference type="SAM" id="MobiDB-lite"/>
    </source>
</evidence>
<feature type="transmembrane region" description="Helical" evidence="2">
    <location>
        <begin position="51"/>
        <end position="73"/>
    </location>
</feature>
<protein>
    <submittedName>
        <fullName evidence="3">Uncharacterized protein</fullName>
    </submittedName>
</protein>
<dbReference type="KEGG" id="thu:AC731_011970"/>
<dbReference type="Proteomes" id="UP000036902">
    <property type="component" value="Chromosome"/>
</dbReference>
<evidence type="ECO:0000256" key="2">
    <source>
        <dbReference type="SAM" id="Phobius"/>
    </source>
</evidence>
<evidence type="ECO:0000313" key="4">
    <source>
        <dbReference type="Proteomes" id="UP000036902"/>
    </source>
</evidence>
<keyword evidence="4" id="KW-1185">Reference proteome</keyword>
<evidence type="ECO:0000313" key="3">
    <source>
        <dbReference type="EMBL" id="AMO37595.1"/>
    </source>
</evidence>
<keyword evidence="2" id="KW-1133">Transmembrane helix</keyword>